<sequence>MKTTGTGRPSGLIVAALALAGIVVSVMMTLVVPLVPSLHTLLHTSRADAAWVLTITLLASAVFTPVAGRLGDMFGKRRIIVIALTALIAGSIVCAVSASLLPVLIGRALQGCALSAIPLGISIMRDVLPADRVGSAMGLMSSSLGVGGALALPVAAVVVQYANWHFLFVGAAVIGTLGMLFVLLVVPESPLRTRGKFDFAGAVGLSVALVLLLLGISKGSEWGWTSLPTLVCLVLAVIVLIGWGLFELRTTDPLVDLRTTGKRQVLLTNLAAISTGFVMFAIQLVPIQLLQLPTATGFGFGFPLAVAGLLMMPTGIMMLLSSPLAARVSARYGPKTSLLTGLAILAASYLAAQALIGQAWGIVATGALIGLAIGFTFAAMPGLINAAVPRSETASANGINTLMRSIGSSIASAVFGAILAQLTIPFAHTLIPSLAGFRTAYLIAFVGALLAIGIAILIPGQGNKTAPRQVTAEHAKPFMADHHLKCD</sequence>
<evidence type="ECO:0000256" key="6">
    <source>
        <dbReference type="SAM" id="Phobius"/>
    </source>
</evidence>
<feature type="transmembrane region" description="Helical" evidence="6">
    <location>
        <begin position="79"/>
        <end position="98"/>
    </location>
</feature>
<dbReference type="InterPro" id="IPR036259">
    <property type="entry name" value="MFS_trans_sf"/>
</dbReference>
<dbReference type="RefSeq" id="WP_344313711.1">
    <property type="nucleotide sequence ID" value="NZ_BAAANY010000027.1"/>
</dbReference>
<feature type="transmembrane region" description="Helical" evidence="6">
    <location>
        <begin position="104"/>
        <end position="124"/>
    </location>
</feature>
<feature type="transmembrane region" description="Helical" evidence="6">
    <location>
        <begin position="439"/>
        <end position="458"/>
    </location>
</feature>
<feature type="transmembrane region" description="Helical" evidence="6">
    <location>
        <begin position="338"/>
        <end position="356"/>
    </location>
</feature>
<evidence type="ECO:0000256" key="1">
    <source>
        <dbReference type="ARBA" id="ARBA00004651"/>
    </source>
</evidence>
<keyword evidence="9" id="KW-1185">Reference proteome</keyword>
<evidence type="ECO:0000313" key="9">
    <source>
        <dbReference type="Proteomes" id="UP001500618"/>
    </source>
</evidence>
<comment type="subcellular location">
    <subcellularLocation>
        <location evidence="1">Cell membrane</location>
        <topology evidence="1">Multi-pass membrane protein</topology>
    </subcellularLocation>
</comment>
<evidence type="ECO:0000313" key="8">
    <source>
        <dbReference type="EMBL" id="GAA1703390.1"/>
    </source>
</evidence>
<dbReference type="PANTHER" id="PTHR42718">
    <property type="entry name" value="MAJOR FACILITATOR SUPERFAMILY MULTIDRUG TRANSPORTER MFSC"/>
    <property type="match status" value="1"/>
</dbReference>
<accession>A0ABP4UHZ3</accession>
<feature type="transmembrane region" description="Helical" evidence="6">
    <location>
        <begin position="164"/>
        <end position="185"/>
    </location>
</feature>
<dbReference type="Proteomes" id="UP001500618">
    <property type="component" value="Unassembled WGS sequence"/>
</dbReference>
<keyword evidence="3 6" id="KW-0812">Transmembrane</keyword>
<protein>
    <submittedName>
        <fullName evidence="8">MFS transporter</fullName>
    </submittedName>
</protein>
<reference evidence="9" key="1">
    <citation type="journal article" date="2019" name="Int. J. Syst. Evol. Microbiol.">
        <title>The Global Catalogue of Microorganisms (GCM) 10K type strain sequencing project: providing services to taxonomists for standard genome sequencing and annotation.</title>
        <authorList>
            <consortium name="The Broad Institute Genomics Platform"/>
            <consortium name="The Broad Institute Genome Sequencing Center for Infectious Disease"/>
            <person name="Wu L."/>
            <person name="Ma J."/>
        </authorList>
    </citation>
    <scope>NUCLEOTIDE SEQUENCE [LARGE SCALE GENOMIC DNA]</scope>
    <source>
        <strain evidence="9">JCM 14718</strain>
    </source>
</reference>
<feature type="transmembrane region" description="Helical" evidence="6">
    <location>
        <begin position="12"/>
        <end position="37"/>
    </location>
</feature>
<feature type="domain" description="Major facilitator superfamily (MFS) profile" evidence="7">
    <location>
        <begin position="13"/>
        <end position="463"/>
    </location>
</feature>
<evidence type="ECO:0000259" key="7">
    <source>
        <dbReference type="PROSITE" id="PS50850"/>
    </source>
</evidence>
<feature type="transmembrane region" description="Helical" evidence="6">
    <location>
        <begin position="49"/>
        <end position="67"/>
    </location>
</feature>
<dbReference type="Pfam" id="PF07690">
    <property type="entry name" value="MFS_1"/>
    <property type="match status" value="1"/>
</dbReference>
<proteinExistence type="predicted"/>
<name>A0ABP4UHZ3_9ACTN</name>
<evidence type="ECO:0000256" key="3">
    <source>
        <dbReference type="ARBA" id="ARBA00022692"/>
    </source>
</evidence>
<feature type="transmembrane region" description="Helical" evidence="6">
    <location>
        <begin position="197"/>
        <end position="216"/>
    </location>
</feature>
<organism evidence="8 9">
    <name type="scientific">Fodinicola feengrottensis</name>
    <dbReference type="NCBI Taxonomy" id="435914"/>
    <lineage>
        <taxon>Bacteria</taxon>
        <taxon>Bacillati</taxon>
        <taxon>Actinomycetota</taxon>
        <taxon>Actinomycetes</taxon>
        <taxon>Mycobacteriales</taxon>
        <taxon>Fodinicola</taxon>
    </lineage>
</organism>
<dbReference type="Gene3D" id="1.20.1250.20">
    <property type="entry name" value="MFS general substrate transporter like domains"/>
    <property type="match status" value="2"/>
</dbReference>
<feature type="transmembrane region" description="Helical" evidence="6">
    <location>
        <begin position="302"/>
        <end position="326"/>
    </location>
</feature>
<evidence type="ECO:0000256" key="2">
    <source>
        <dbReference type="ARBA" id="ARBA00022448"/>
    </source>
</evidence>
<evidence type="ECO:0000256" key="5">
    <source>
        <dbReference type="ARBA" id="ARBA00023136"/>
    </source>
</evidence>
<keyword evidence="5 6" id="KW-0472">Membrane</keyword>
<keyword evidence="4 6" id="KW-1133">Transmembrane helix</keyword>
<dbReference type="InterPro" id="IPR011701">
    <property type="entry name" value="MFS"/>
</dbReference>
<dbReference type="PROSITE" id="PS50850">
    <property type="entry name" value="MFS"/>
    <property type="match status" value="1"/>
</dbReference>
<dbReference type="InterPro" id="IPR020846">
    <property type="entry name" value="MFS_dom"/>
</dbReference>
<feature type="transmembrane region" description="Helical" evidence="6">
    <location>
        <begin position="136"/>
        <end position="158"/>
    </location>
</feature>
<dbReference type="SUPFAM" id="SSF103473">
    <property type="entry name" value="MFS general substrate transporter"/>
    <property type="match status" value="1"/>
</dbReference>
<dbReference type="CDD" id="cd17504">
    <property type="entry name" value="MFS_MMR_MDR_like"/>
    <property type="match status" value="1"/>
</dbReference>
<dbReference type="EMBL" id="BAAANY010000027">
    <property type="protein sequence ID" value="GAA1703390.1"/>
    <property type="molecule type" value="Genomic_DNA"/>
</dbReference>
<keyword evidence="2" id="KW-0813">Transport</keyword>
<gene>
    <name evidence="8" type="ORF">GCM10009765_60910</name>
</gene>
<feature type="transmembrane region" description="Helical" evidence="6">
    <location>
        <begin position="405"/>
        <end position="427"/>
    </location>
</feature>
<dbReference type="PANTHER" id="PTHR42718:SF9">
    <property type="entry name" value="MAJOR FACILITATOR SUPERFAMILY MULTIDRUG TRANSPORTER MFSC"/>
    <property type="match status" value="1"/>
</dbReference>
<feature type="transmembrane region" description="Helical" evidence="6">
    <location>
        <begin position="266"/>
        <end position="290"/>
    </location>
</feature>
<evidence type="ECO:0000256" key="4">
    <source>
        <dbReference type="ARBA" id="ARBA00022989"/>
    </source>
</evidence>
<feature type="transmembrane region" description="Helical" evidence="6">
    <location>
        <begin position="362"/>
        <end position="384"/>
    </location>
</feature>
<feature type="transmembrane region" description="Helical" evidence="6">
    <location>
        <begin position="222"/>
        <end position="246"/>
    </location>
</feature>
<comment type="caution">
    <text evidence="8">The sequence shown here is derived from an EMBL/GenBank/DDBJ whole genome shotgun (WGS) entry which is preliminary data.</text>
</comment>